<dbReference type="Proteomes" id="UP000807025">
    <property type="component" value="Unassembled WGS sequence"/>
</dbReference>
<evidence type="ECO:0000313" key="1">
    <source>
        <dbReference type="EMBL" id="KAF9494765.1"/>
    </source>
</evidence>
<accession>A0A9P5ZVQ3</accession>
<dbReference type="AlphaFoldDB" id="A0A9P5ZVQ3"/>
<dbReference type="EMBL" id="MU154569">
    <property type="protein sequence ID" value="KAF9494765.1"/>
    <property type="molecule type" value="Genomic_DNA"/>
</dbReference>
<dbReference type="InterPro" id="IPR011009">
    <property type="entry name" value="Kinase-like_dom_sf"/>
</dbReference>
<evidence type="ECO:0000313" key="2">
    <source>
        <dbReference type="Proteomes" id="UP000807025"/>
    </source>
</evidence>
<protein>
    <recommendedName>
        <fullName evidence="3">Protein kinase domain-containing protein</fullName>
    </recommendedName>
</protein>
<comment type="caution">
    <text evidence="1">The sequence shown here is derived from an EMBL/GenBank/DDBJ whole genome shotgun (WGS) entry which is preliminary data.</text>
</comment>
<keyword evidence="2" id="KW-1185">Reference proteome</keyword>
<gene>
    <name evidence="1" type="ORF">BDN71DRAFT_1392792</name>
</gene>
<dbReference type="Gene3D" id="1.10.510.10">
    <property type="entry name" value="Transferase(Phosphotransferase) domain 1"/>
    <property type="match status" value="1"/>
</dbReference>
<dbReference type="SUPFAM" id="SSF56112">
    <property type="entry name" value="Protein kinase-like (PK-like)"/>
    <property type="match status" value="1"/>
</dbReference>
<organism evidence="1 2">
    <name type="scientific">Pleurotus eryngii</name>
    <name type="common">Boletus of the steppes</name>
    <dbReference type="NCBI Taxonomy" id="5323"/>
    <lineage>
        <taxon>Eukaryota</taxon>
        <taxon>Fungi</taxon>
        <taxon>Dikarya</taxon>
        <taxon>Basidiomycota</taxon>
        <taxon>Agaricomycotina</taxon>
        <taxon>Agaricomycetes</taxon>
        <taxon>Agaricomycetidae</taxon>
        <taxon>Agaricales</taxon>
        <taxon>Pleurotineae</taxon>
        <taxon>Pleurotaceae</taxon>
        <taxon>Pleurotus</taxon>
    </lineage>
</organism>
<evidence type="ECO:0008006" key="3">
    <source>
        <dbReference type="Google" id="ProtNLM"/>
    </source>
</evidence>
<dbReference type="OrthoDB" id="5987198at2759"/>
<sequence length="167" mass="19145">MSGYAKHLTRTQQPVNYFLVDFGLSRKYAPEDRPPLEPIIAGGDKSVPEFAAVDACDPFPVDVYTLGNLIKMYFLDGDEFTSSRSGFGFMRPLVADMTQADPSKRPTMDEVVERFETVRKGLSSWKLRSRVVKSKDSYFMGFFRSIRHWRRRIVFIANRVPPLPTPN</sequence>
<reference evidence="1" key="1">
    <citation type="submission" date="2020-11" db="EMBL/GenBank/DDBJ databases">
        <authorList>
            <consortium name="DOE Joint Genome Institute"/>
            <person name="Ahrendt S."/>
            <person name="Riley R."/>
            <person name="Andreopoulos W."/>
            <person name="Labutti K."/>
            <person name="Pangilinan J."/>
            <person name="Ruiz-Duenas F.J."/>
            <person name="Barrasa J.M."/>
            <person name="Sanchez-Garcia M."/>
            <person name="Camarero S."/>
            <person name="Miyauchi S."/>
            <person name="Serrano A."/>
            <person name="Linde D."/>
            <person name="Babiker R."/>
            <person name="Drula E."/>
            <person name="Ayuso-Fernandez I."/>
            <person name="Pacheco R."/>
            <person name="Padilla G."/>
            <person name="Ferreira P."/>
            <person name="Barriuso J."/>
            <person name="Kellner H."/>
            <person name="Castanera R."/>
            <person name="Alfaro M."/>
            <person name="Ramirez L."/>
            <person name="Pisabarro A.G."/>
            <person name="Kuo A."/>
            <person name="Tritt A."/>
            <person name="Lipzen A."/>
            <person name="He G."/>
            <person name="Yan M."/>
            <person name="Ng V."/>
            <person name="Cullen D."/>
            <person name="Martin F."/>
            <person name="Rosso M.-N."/>
            <person name="Henrissat B."/>
            <person name="Hibbett D."/>
            <person name="Martinez A.T."/>
            <person name="Grigoriev I.V."/>
        </authorList>
    </citation>
    <scope>NUCLEOTIDE SEQUENCE</scope>
    <source>
        <strain evidence="1">ATCC 90797</strain>
    </source>
</reference>
<proteinExistence type="predicted"/>
<name>A0A9P5ZVQ3_PLEER</name>